<organism evidence="1 2">
    <name type="scientific">Actinobacillus pleuropneumoniae</name>
    <name type="common">Haemophilus pleuropneumoniae</name>
    <dbReference type="NCBI Taxonomy" id="715"/>
    <lineage>
        <taxon>Bacteria</taxon>
        <taxon>Pseudomonadati</taxon>
        <taxon>Pseudomonadota</taxon>
        <taxon>Gammaproteobacteria</taxon>
        <taxon>Pasteurellales</taxon>
        <taxon>Pasteurellaceae</taxon>
        <taxon>Actinobacillus</taxon>
    </lineage>
</organism>
<dbReference type="RefSeq" id="WP_267992388.1">
    <property type="nucleotide sequence ID" value="NZ_JAPQFC010001215.1"/>
</dbReference>
<protein>
    <submittedName>
        <fullName evidence="1">Uncharacterized protein</fullName>
    </submittedName>
</protein>
<reference evidence="1" key="2">
    <citation type="submission" date="2022-12" db="EMBL/GenBank/DDBJ databases">
        <authorList>
            <person name="Kardos G."/>
            <person name="Sarkozi R."/>
            <person name="Laczko L."/>
            <person name="Marton S."/>
            <person name="Makrai L."/>
            <person name="Banyai K."/>
            <person name="Fodor L."/>
        </authorList>
    </citation>
    <scope>NUCLEOTIDE SEQUENCE</scope>
    <source>
        <strain evidence="1">84/14</strain>
    </source>
</reference>
<dbReference type="Proteomes" id="UP001077788">
    <property type="component" value="Unassembled WGS sequence"/>
</dbReference>
<dbReference type="AlphaFoldDB" id="A0A9Q4DKC6"/>
<sequence length="60" mass="7472">MENMFKIRCILLQICKINLNIPRKDLENMFKIRFIFLWSRYRDYVLLPKDLLAKRLEILQ</sequence>
<evidence type="ECO:0000313" key="2">
    <source>
        <dbReference type="Proteomes" id="UP001077788"/>
    </source>
</evidence>
<accession>A0A9Q4DKC6</accession>
<proteinExistence type="predicted"/>
<dbReference type="EMBL" id="JAPQFC010001215">
    <property type="protein sequence ID" value="MCY6525052.1"/>
    <property type="molecule type" value="Genomic_DNA"/>
</dbReference>
<evidence type="ECO:0000313" key="1">
    <source>
        <dbReference type="EMBL" id="MCY6525052.1"/>
    </source>
</evidence>
<gene>
    <name evidence="1" type="ORF">OYG11_12705</name>
</gene>
<feature type="non-terminal residue" evidence="1">
    <location>
        <position position="60"/>
    </location>
</feature>
<name>A0A9Q4DKC6_ACTPL</name>
<comment type="caution">
    <text evidence="1">The sequence shown here is derived from an EMBL/GenBank/DDBJ whole genome shotgun (WGS) entry which is preliminary data.</text>
</comment>
<reference evidence="1" key="1">
    <citation type="journal article" date="2021" name="Vet Sci">
        <title>O-Serogroups and Pathovirotypes of Escherichia coli Isolated from Post-Weaning Piglets Showing Diarrhoea and/or Oedema in South Korea.</title>
        <authorList>
            <person name="Byun J.W."/>
            <person name="Moon B.Y."/>
            <person name="Do K.H."/>
            <person name="Lee K."/>
            <person name="Lee H.Y."/>
            <person name="Kim W.I."/>
            <person name="So B."/>
            <person name="Lee W.K."/>
        </authorList>
    </citation>
    <scope>NUCLEOTIDE SEQUENCE</scope>
    <source>
        <strain evidence="1">84/14</strain>
    </source>
</reference>